<dbReference type="PANTHER" id="PTHR30177">
    <property type="entry name" value="GLYCINE BETAINE/L-PROLINE TRANSPORT SYSTEM PERMEASE PROTEIN PROW"/>
    <property type="match status" value="1"/>
</dbReference>
<evidence type="ECO:0000256" key="4">
    <source>
        <dbReference type="ARBA" id="ARBA00022989"/>
    </source>
</evidence>
<evidence type="ECO:0000313" key="9">
    <source>
        <dbReference type="Proteomes" id="UP000321617"/>
    </source>
</evidence>
<dbReference type="GO" id="GO:0005886">
    <property type="term" value="C:plasma membrane"/>
    <property type="evidence" value="ECO:0007669"/>
    <property type="project" value="UniProtKB-SubCell"/>
</dbReference>
<feature type="transmembrane region" description="Helical" evidence="6">
    <location>
        <begin position="126"/>
        <end position="144"/>
    </location>
</feature>
<dbReference type="EMBL" id="VLLL01000007">
    <property type="protein sequence ID" value="TWJ10841.1"/>
    <property type="molecule type" value="Genomic_DNA"/>
</dbReference>
<evidence type="ECO:0000256" key="3">
    <source>
        <dbReference type="ARBA" id="ARBA00022692"/>
    </source>
</evidence>
<keyword evidence="3 6" id="KW-0812">Transmembrane</keyword>
<proteinExistence type="inferred from homology"/>
<comment type="subcellular location">
    <subcellularLocation>
        <location evidence="6">Cell membrane</location>
        <topology evidence="6">Multi-pass membrane protein</topology>
    </subcellularLocation>
    <subcellularLocation>
        <location evidence="1">Membrane</location>
        <topology evidence="1">Multi-pass membrane protein</topology>
    </subcellularLocation>
</comment>
<feature type="transmembrane region" description="Helical" evidence="6">
    <location>
        <begin position="97"/>
        <end position="120"/>
    </location>
</feature>
<comment type="caution">
    <text evidence="8">The sequence shown here is derived from an EMBL/GenBank/DDBJ whole genome shotgun (WGS) entry which is preliminary data.</text>
</comment>
<keyword evidence="5 6" id="KW-0472">Membrane</keyword>
<dbReference type="GO" id="GO:0031460">
    <property type="term" value="P:glycine betaine transport"/>
    <property type="evidence" value="ECO:0007669"/>
    <property type="project" value="TreeGrafter"/>
</dbReference>
<evidence type="ECO:0000256" key="5">
    <source>
        <dbReference type="ARBA" id="ARBA00023136"/>
    </source>
</evidence>
<evidence type="ECO:0000256" key="2">
    <source>
        <dbReference type="ARBA" id="ARBA00022448"/>
    </source>
</evidence>
<dbReference type="GO" id="GO:0055085">
    <property type="term" value="P:transmembrane transport"/>
    <property type="evidence" value="ECO:0007669"/>
    <property type="project" value="InterPro"/>
</dbReference>
<dbReference type="PANTHER" id="PTHR30177:SF4">
    <property type="entry name" value="OSMOPROTECTANT IMPORT PERMEASE PROTEIN OSMW"/>
    <property type="match status" value="1"/>
</dbReference>
<evidence type="ECO:0000259" key="7">
    <source>
        <dbReference type="PROSITE" id="PS50928"/>
    </source>
</evidence>
<organism evidence="8 9">
    <name type="scientific">Stackebrandtia albiflava</name>
    <dbReference type="NCBI Taxonomy" id="406432"/>
    <lineage>
        <taxon>Bacteria</taxon>
        <taxon>Bacillati</taxon>
        <taxon>Actinomycetota</taxon>
        <taxon>Actinomycetes</taxon>
        <taxon>Glycomycetales</taxon>
        <taxon>Glycomycetaceae</taxon>
        <taxon>Stackebrandtia</taxon>
    </lineage>
</organism>
<name>A0A562UYW6_9ACTN</name>
<dbReference type="InterPro" id="IPR000515">
    <property type="entry name" value="MetI-like"/>
</dbReference>
<reference evidence="8 9" key="1">
    <citation type="journal article" date="2013" name="Stand. Genomic Sci.">
        <title>Genomic Encyclopedia of Type Strains, Phase I: The one thousand microbial genomes (KMG-I) project.</title>
        <authorList>
            <person name="Kyrpides N.C."/>
            <person name="Woyke T."/>
            <person name="Eisen J.A."/>
            <person name="Garrity G."/>
            <person name="Lilburn T.G."/>
            <person name="Beck B.J."/>
            <person name="Whitman W.B."/>
            <person name="Hugenholtz P."/>
            <person name="Klenk H.P."/>
        </authorList>
    </citation>
    <scope>NUCLEOTIDE SEQUENCE [LARGE SCALE GENOMIC DNA]</scope>
    <source>
        <strain evidence="8 9">DSM 45044</strain>
    </source>
</reference>
<dbReference type="SUPFAM" id="SSF161098">
    <property type="entry name" value="MetI-like"/>
    <property type="match status" value="1"/>
</dbReference>
<protein>
    <submittedName>
        <fullName evidence="8">Osmoprotectant transport system permease protein</fullName>
    </submittedName>
</protein>
<dbReference type="Pfam" id="PF00528">
    <property type="entry name" value="BPD_transp_1"/>
    <property type="match status" value="1"/>
</dbReference>
<feature type="domain" description="ABC transmembrane type-1" evidence="7">
    <location>
        <begin position="62"/>
        <end position="242"/>
    </location>
</feature>
<dbReference type="PROSITE" id="PS50928">
    <property type="entry name" value="ABC_TM1"/>
    <property type="match status" value="1"/>
</dbReference>
<evidence type="ECO:0000256" key="1">
    <source>
        <dbReference type="ARBA" id="ARBA00004141"/>
    </source>
</evidence>
<dbReference type="AlphaFoldDB" id="A0A562UYW6"/>
<feature type="transmembrane region" description="Helical" evidence="6">
    <location>
        <begin position="224"/>
        <end position="246"/>
    </location>
</feature>
<gene>
    <name evidence="8" type="ORF">LX16_4265</name>
</gene>
<keyword evidence="9" id="KW-1185">Reference proteome</keyword>
<dbReference type="OrthoDB" id="3233284at2"/>
<feature type="transmembrane region" description="Helical" evidence="6">
    <location>
        <begin position="66"/>
        <end position="85"/>
    </location>
</feature>
<dbReference type="Gene3D" id="1.10.3720.10">
    <property type="entry name" value="MetI-like"/>
    <property type="match status" value="1"/>
</dbReference>
<dbReference type="InterPro" id="IPR035906">
    <property type="entry name" value="MetI-like_sf"/>
</dbReference>
<dbReference type="InterPro" id="IPR051204">
    <property type="entry name" value="ABC_transp_perm/SBD"/>
</dbReference>
<comment type="similarity">
    <text evidence="6">Belongs to the binding-protein-dependent transport system permease family.</text>
</comment>
<dbReference type="Proteomes" id="UP000321617">
    <property type="component" value="Unassembled WGS sequence"/>
</dbReference>
<evidence type="ECO:0000256" key="6">
    <source>
        <dbReference type="RuleBase" id="RU363032"/>
    </source>
</evidence>
<evidence type="ECO:0000313" key="8">
    <source>
        <dbReference type="EMBL" id="TWJ10841.1"/>
    </source>
</evidence>
<keyword evidence="4 6" id="KW-1133">Transmembrane helix</keyword>
<dbReference type="CDD" id="cd06261">
    <property type="entry name" value="TM_PBP2"/>
    <property type="match status" value="1"/>
</dbReference>
<sequence>MRAGAGGGVGAVGGGGIARGAVRPSSRYGDGVSVASPFDDSANPWFSWSYVESNYESLLDALWEHVQLTAVSVVIAAAIAIPLGIVAARSRLAATTILSASGVMYTIPSLAVFALLTPYLGLSSETVVFGLVMYALLILVRATLTGLRQVPVEVIDAAGGMGYSRRQLLARVELPLALPSIMTGLRIATVSTVALVTVGSVVGHGGLGQLIVSGFRNNLYKPQIMTATVMCVLLALLCEAALALAARMLTPWTRRRA</sequence>
<keyword evidence="2 6" id="KW-0813">Transport</keyword>
<feature type="transmembrane region" description="Helical" evidence="6">
    <location>
        <begin position="187"/>
        <end position="212"/>
    </location>
</feature>
<accession>A0A562UYW6</accession>